<evidence type="ECO:0000256" key="8">
    <source>
        <dbReference type="ARBA" id="ARBA00054758"/>
    </source>
</evidence>
<evidence type="ECO:0000256" key="4">
    <source>
        <dbReference type="ARBA" id="ARBA00022679"/>
    </source>
</evidence>
<accession>A0A6P8I044</accession>
<name>A0A6P8I044_ACTTE</name>
<keyword evidence="10" id="KW-1185">Reference proteome</keyword>
<dbReference type="GO" id="GO:0035243">
    <property type="term" value="F:protein-arginine omega-N symmetric methyltransferase activity"/>
    <property type="evidence" value="ECO:0007669"/>
    <property type="project" value="UniProtKB-EC"/>
</dbReference>
<dbReference type="GO" id="GO:0005739">
    <property type="term" value="C:mitochondrion"/>
    <property type="evidence" value="ECO:0007669"/>
    <property type="project" value="UniProtKB-SubCell"/>
</dbReference>
<evidence type="ECO:0000256" key="2">
    <source>
        <dbReference type="ARBA" id="ARBA00005891"/>
    </source>
</evidence>
<evidence type="ECO:0000256" key="3">
    <source>
        <dbReference type="ARBA" id="ARBA00022603"/>
    </source>
</evidence>
<dbReference type="AlphaFoldDB" id="A0A6P8I044"/>
<dbReference type="SUPFAM" id="SSF53335">
    <property type="entry name" value="S-adenosyl-L-methionine-dependent methyltransferases"/>
    <property type="match status" value="1"/>
</dbReference>
<evidence type="ECO:0000256" key="1">
    <source>
        <dbReference type="ARBA" id="ARBA00004173"/>
    </source>
</evidence>
<dbReference type="Gene3D" id="3.40.50.12710">
    <property type="match status" value="1"/>
</dbReference>
<keyword evidence="4 9" id="KW-0808">Transferase</keyword>
<dbReference type="InterPro" id="IPR029063">
    <property type="entry name" value="SAM-dependent_MTases_sf"/>
</dbReference>
<comment type="similarity">
    <text evidence="2 9">Belongs to the NDUFAF7 family.</text>
</comment>
<dbReference type="OrthoDB" id="438553at2759"/>
<dbReference type="GO" id="GO:0032981">
    <property type="term" value="P:mitochondrial respiratory chain complex I assembly"/>
    <property type="evidence" value="ECO:0007669"/>
    <property type="project" value="TreeGrafter"/>
</dbReference>
<dbReference type="KEGG" id="aten:116294745"/>
<keyword evidence="3 9" id="KW-0489">Methyltransferase</keyword>
<dbReference type="FunCoup" id="A0A6P8I044">
    <property type="interactions" value="1621"/>
</dbReference>
<evidence type="ECO:0000313" key="10">
    <source>
        <dbReference type="Proteomes" id="UP000515163"/>
    </source>
</evidence>
<dbReference type="FunFam" id="3.40.50.12710:FF:000001">
    <property type="entry name" value="Protein arginine methyltransferase NDUFAF7"/>
    <property type="match status" value="1"/>
</dbReference>
<proteinExistence type="inferred from homology"/>
<dbReference type="Proteomes" id="UP000515163">
    <property type="component" value="Unplaced"/>
</dbReference>
<dbReference type="GeneID" id="116294745"/>
<dbReference type="RefSeq" id="XP_031558295.1">
    <property type="nucleotide sequence ID" value="XM_031702435.1"/>
</dbReference>
<organism evidence="10 11">
    <name type="scientific">Actinia tenebrosa</name>
    <name type="common">Australian red waratah sea anemone</name>
    <dbReference type="NCBI Taxonomy" id="6105"/>
    <lineage>
        <taxon>Eukaryota</taxon>
        <taxon>Metazoa</taxon>
        <taxon>Cnidaria</taxon>
        <taxon>Anthozoa</taxon>
        <taxon>Hexacorallia</taxon>
        <taxon>Actiniaria</taxon>
        <taxon>Actiniidae</taxon>
        <taxon>Actinia</taxon>
    </lineage>
</organism>
<comment type="function">
    <text evidence="8">Arginine methyltransferase involved in the assembly or stability of mitochondrial NADH:ubiquinone oxidoreductase complex (complex I). Acts by mediating symmetric dimethylation of 'Arg-118' of NDUFS2 after it assembles into the complex I, stabilizing the early intermediate complex.</text>
</comment>
<dbReference type="InParanoid" id="A0A6P8I044"/>
<evidence type="ECO:0000313" key="11">
    <source>
        <dbReference type="RefSeq" id="XP_031558295.1"/>
    </source>
</evidence>
<dbReference type="InterPro" id="IPR003788">
    <property type="entry name" value="NDUFAF7"/>
</dbReference>
<evidence type="ECO:0000256" key="7">
    <source>
        <dbReference type="ARBA" id="ARBA00048612"/>
    </source>
</evidence>
<dbReference type="PANTHER" id="PTHR12049:SF7">
    <property type="entry name" value="PROTEIN ARGININE METHYLTRANSFERASE NDUFAF7, MITOCHONDRIAL"/>
    <property type="match status" value="1"/>
</dbReference>
<keyword evidence="6 9" id="KW-0496">Mitochondrion</keyword>
<dbReference type="GO" id="GO:0032259">
    <property type="term" value="P:methylation"/>
    <property type="evidence" value="ECO:0007669"/>
    <property type="project" value="UniProtKB-KW"/>
</dbReference>
<comment type="catalytic activity">
    <reaction evidence="7 9">
        <text>L-arginyl-[protein] + 2 S-adenosyl-L-methionine = N(omega),N(omega)'-dimethyl-L-arginyl-[protein] + 2 S-adenosyl-L-homocysteine + 2 H(+)</text>
        <dbReference type="Rhea" id="RHEA:48108"/>
        <dbReference type="Rhea" id="RHEA-COMP:10532"/>
        <dbReference type="Rhea" id="RHEA-COMP:11992"/>
        <dbReference type="ChEBI" id="CHEBI:15378"/>
        <dbReference type="ChEBI" id="CHEBI:29965"/>
        <dbReference type="ChEBI" id="CHEBI:57856"/>
        <dbReference type="ChEBI" id="CHEBI:59789"/>
        <dbReference type="ChEBI" id="CHEBI:88221"/>
        <dbReference type="EC" id="2.1.1.320"/>
    </reaction>
</comment>
<dbReference type="Pfam" id="PF02636">
    <property type="entry name" value="Methyltransf_28"/>
    <property type="match status" value="1"/>
</dbReference>
<evidence type="ECO:0000256" key="6">
    <source>
        <dbReference type="ARBA" id="ARBA00023128"/>
    </source>
</evidence>
<reference evidence="11" key="1">
    <citation type="submission" date="2025-08" db="UniProtKB">
        <authorList>
            <consortium name="RefSeq"/>
        </authorList>
    </citation>
    <scope>IDENTIFICATION</scope>
    <source>
        <tissue evidence="11">Tentacle</tissue>
    </source>
</reference>
<keyword evidence="5" id="KW-0809">Transit peptide</keyword>
<gene>
    <name evidence="11" type="primary">LOC116294745</name>
</gene>
<comment type="subcellular location">
    <subcellularLocation>
        <location evidence="1 9">Mitochondrion</location>
    </subcellularLocation>
</comment>
<dbReference type="EC" id="2.1.1.320" evidence="9"/>
<sequence>MAVEVMWKCSSSFSKVFSRSQAVCSLFGAENKSIVRLVARSVWRRKSSSSLHSEKRNLLNDLINRIKVTGPLTVAAFMQEVLTNPSAGYYMKKDVFGASGDFITSPEISQVFGELVGVWFVYHWLQTGKPEVQLVELGPGRGTLSADILRVIGKFKDLEEKLSLHLVEVSPALSDIQARLLTGVESKVSDFDKDYPLSYRQGKTPSGIPVSWYQAVQDVSPGNTFFLAHEFFDALPIHQFKKTNKGWREVLVDIDQQSPSSLRFVLAPGPTIASESLVAKETSSQEMEVCPKGGAIMEHVGSIINRHGGCALIVDYGEMGSNRFSLRAFSKHKLHDVLDAPGTADMTANVNFAYLKQSLGEKAKSFGPVTQTSFLKEMGIDERMKVLMANASESQGEQLQSGYKMLLEDMGEKFKFFAVTQHGVNKPPGFSTS</sequence>
<evidence type="ECO:0000256" key="9">
    <source>
        <dbReference type="RuleBase" id="RU364114"/>
    </source>
</evidence>
<dbReference type="PANTHER" id="PTHR12049">
    <property type="entry name" value="PROTEIN ARGININE METHYLTRANSFERASE NDUFAF7, MITOCHONDRIAL"/>
    <property type="match status" value="1"/>
</dbReference>
<evidence type="ECO:0000256" key="5">
    <source>
        <dbReference type="ARBA" id="ARBA00022946"/>
    </source>
</evidence>
<dbReference type="InterPro" id="IPR038375">
    <property type="entry name" value="NDUFAF7_sf"/>
</dbReference>
<protein>
    <recommendedName>
        <fullName evidence="9">Protein arginine methyltransferase NDUFAF7</fullName>
        <ecNumber evidence="9">2.1.1.320</ecNumber>
    </recommendedName>
</protein>